<dbReference type="EMBL" id="GBRH01257686">
    <property type="protein sequence ID" value="JAD40209.1"/>
    <property type="molecule type" value="Transcribed_RNA"/>
</dbReference>
<sequence length="20" mass="2220">MDKKGDEKLRSAKPLSSLES</sequence>
<proteinExistence type="predicted"/>
<name>A0A0A8ZLC5_ARUDO</name>
<evidence type="ECO:0000256" key="1">
    <source>
        <dbReference type="SAM" id="MobiDB-lite"/>
    </source>
</evidence>
<feature type="region of interest" description="Disordered" evidence="1">
    <location>
        <begin position="1"/>
        <end position="20"/>
    </location>
</feature>
<dbReference type="AlphaFoldDB" id="A0A0A8ZLC5"/>
<feature type="compositionally biased region" description="Basic and acidic residues" evidence="1">
    <location>
        <begin position="1"/>
        <end position="10"/>
    </location>
</feature>
<reference evidence="2" key="2">
    <citation type="journal article" date="2015" name="Data Brief">
        <title>Shoot transcriptome of the giant reed, Arundo donax.</title>
        <authorList>
            <person name="Barrero R.A."/>
            <person name="Guerrero F.D."/>
            <person name="Moolhuijzen P."/>
            <person name="Goolsby J.A."/>
            <person name="Tidwell J."/>
            <person name="Bellgard S.E."/>
            <person name="Bellgard M.I."/>
        </authorList>
    </citation>
    <scope>NUCLEOTIDE SEQUENCE</scope>
    <source>
        <tissue evidence="2">Shoot tissue taken approximately 20 cm above the soil surface</tissue>
    </source>
</reference>
<reference evidence="2" key="1">
    <citation type="submission" date="2014-09" db="EMBL/GenBank/DDBJ databases">
        <authorList>
            <person name="Magalhaes I.L.F."/>
            <person name="Oliveira U."/>
            <person name="Santos F.R."/>
            <person name="Vidigal T.H.D.A."/>
            <person name="Brescovit A.D."/>
            <person name="Santos A.J."/>
        </authorList>
    </citation>
    <scope>NUCLEOTIDE SEQUENCE</scope>
    <source>
        <tissue evidence="2">Shoot tissue taken approximately 20 cm above the soil surface</tissue>
    </source>
</reference>
<protein>
    <submittedName>
        <fullName evidence="2">Uncharacterized protein</fullName>
    </submittedName>
</protein>
<organism evidence="2">
    <name type="scientific">Arundo donax</name>
    <name type="common">Giant reed</name>
    <name type="synonym">Donax arundinaceus</name>
    <dbReference type="NCBI Taxonomy" id="35708"/>
    <lineage>
        <taxon>Eukaryota</taxon>
        <taxon>Viridiplantae</taxon>
        <taxon>Streptophyta</taxon>
        <taxon>Embryophyta</taxon>
        <taxon>Tracheophyta</taxon>
        <taxon>Spermatophyta</taxon>
        <taxon>Magnoliopsida</taxon>
        <taxon>Liliopsida</taxon>
        <taxon>Poales</taxon>
        <taxon>Poaceae</taxon>
        <taxon>PACMAD clade</taxon>
        <taxon>Arundinoideae</taxon>
        <taxon>Arundineae</taxon>
        <taxon>Arundo</taxon>
    </lineage>
</organism>
<accession>A0A0A8ZLC5</accession>
<evidence type="ECO:0000313" key="2">
    <source>
        <dbReference type="EMBL" id="JAD40209.1"/>
    </source>
</evidence>